<dbReference type="InterPro" id="IPR036411">
    <property type="entry name" value="TorD-like_sf"/>
</dbReference>
<sequence length="220" mass="24066">MTRSARGRRADAATAVRYRAAVRHQAAARCLGYPDAELLDQLPLLRAAVGDEDPLGRFLDHAGVTPLSELAAHYTEVFDFRNRHSLHLSWWTDGDTRRRGTALLRFTQVYREHGLRLQGEELPDFLPVVLEFSAATRSDALLREHRPGLELLRLALEEAATPYAHVLTSVCATLPGASPADRAQALALARSGPPREDVGTGGELPPYGHLAQLPVLTGGR</sequence>
<feature type="region of interest" description="Disordered" evidence="2">
    <location>
        <begin position="189"/>
        <end position="210"/>
    </location>
</feature>
<accession>A0ABW1G8H6</accession>
<keyword evidence="1" id="KW-0534">Nitrate assimilation</keyword>
<name>A0ABW1G8H6_9ACTN</name>
<dbReference type="SUPFAM" id="SSF89155">
    <property type="entry name" value="TorD-like"/>
    <property type="match status" value="1"/>
</dbReference>
<dbReference type="Pfam" id="PF02613">
    <property type="entry name" value="Nitrate_red_del"/>
    <property type="match status" value="1"/>
</dbReference>
<evidence type="ECO:0000313" key="3">
    <source>
        <dbReference type="EMBL" id="MFC5909862.1"/>
    </source>
</evidence>
<dbReference type="Proteomes" id="UP001596174">
    <property type="component" value="Unassembled WGS sequence"/>
</dbReference>
<proteinExistence type="predicted"/>
<dbReference type="RefSeq" id="WP_380586031.1">
    <property type="nucleotide sequence ID" value="NZ_JBHSQJ010000094.1"/>
</dbReference>
<reference evidence="4" key="1">
    <citation type="journal article" date="2019" name="Int. J. Syst. Evol. Microbiol.">
        <title>The Global Catalogue of Microorganisms (GCM) 10K type strain sequencing project: providing services to taxonomists for standard genome sequencing and annotation.</title>
        <authorList>
            <consortium name="The Broad Institute Genomics Platform"/>
            <consortium name="The Broad Institute Genome Sequencing Center for Infectious Disease"/>
            <person name="Wu L."/>
            <person name="Ma J."/>
        </authorList>
    </citation>
    <scope>NUCLEOTIDE SEQUENCE [LARGE SCALE GENOMIC DNA]</scope>
    <source>
        <strain evidence="4">JCM 4816</strain>
    </source>
</reference>
<keyword evidence="4" id="KW-1185">Reference proteome</keyword>
<evidence type="ECO:0000313" key="4">
    <source>
        <dbReference type="Proteomes" id="UP001596174"/>
    </source>
</evidence>
<evidence type="ECO:0000256" key="1">
    <source>
        <dbReference type="ARBA" id="ARBA00023063"/>
    </source>
</evidence>
<dbReference type="PANTHER" id="PTHR43680">
    <property type="entry name" value="NITRATE REDUCTASE MOLYBDENUM COFACTOR ASSEMBLY CHAPERONE"/>
    <property type="match status" value="1"/>
</dbReference>
<gene>
    <name evidence="3" type="primary">narJ</name>
    <name evidence="3" type="ORF">ACFP3V_21935</name>
</gene>
<comment type="caution">
    <text evidence="3">The sequence shown here is derived from an EMBL/GenBank/DDBJ whole genome shotgun (WGS) entry which is preliminary data.</text>
</comment>
<protein>
    <submittedName>
        <fullName evidence="3">Nitrate reductase molybdenum cofactor assembly chaperone</fullName>
    </submittedName>
</protein>
<dbReference type="Gene3D" id="1.10.3480.10">
    <property type="entry name" value="TorD-like"/>
    <property type="match status" value="1"/>
</dbReference>
<dbReference type="PANTHER" id="PTHR43680:SF2">
    <property type="entry name" value="NITRATE REDUCTASE MOLYBDENUM COFACTOR ASSEMBLY CHAPERONE NARJ"/>
    <property type="match status" value="1"/>
</dbReference>
<dbReference type="InterPro" id="IPR020945">
    <property type="entry name" value="DMSO/NO3_reduct_chaperone"/>
</dbReference>
<dbReference type="NCBIfam" id="TIGR00684">
    <property type="entry name" value="narJ"/>
    <property type="match status" value="1"/>
</dbReference>
<dbReference type="InterPro" id="IPR003765">
    <property type="entry name" value="NO3_reductase_chaperone_NarJ"/>
</dbReference>
<dbReference type="EMBL" id="JBHSQJ010000094">
    <property type="protein sequence ID" value="MFC5909862.1"/>
    <property type="molecule type" value="Genomic_DNA"/>
</dbReference>
<organism evidence="3 4">
    <name type="scientific">Streptacidiphilus monticola</name>
    <dbReference type="NCBI Taxonomy" id="2161674"/>
    <lineage>
        <taxon>Bacteria</taxon>
        <taxon>Bacillati</taxon>
        <taxon>Actinomycetota</taxon>
        <taxon>Actinomycetes</taxon>
        <taxon>Kitasatosporales</taxon>
        <taxon>Streptomycetaceae</taxon>
        <taxon>Streptacidiphilus</taxon>
    </lineage>
</organism>
<evidence type="ECO:0000256" key="2">
    <source>
        <dbReference type="SAM" id="MobiDB-lite"/>
    </source>
</evidence>